<reference evidence="6" key="2">
    <citation type="submission" date="2025-08" db="UniProtKB">
        <authorList>
            <consortium name="Ensembl"/>
        </authorList>
    </citation>
    <scope>IDENTIFICATION</scope>
</reference>
<keyword evidence="1 3" id="KW-1015">Disulfide bond</keyword>
<evidence type="ECO:0000259" key="5">
    <source>
        <dbReference type="PROSITE" id="PS50240"/>
    </source>
</evidence>
<dbReference type="InterPro" id="IPR023415">
    <property type="entry name" value="LDLR_class-A_CS"/>
</dbReference>
<feature type="disulfide bond" evidence="3">
    <location>
        <begin position="179"/>
        <end position="194"/>
    </location>
</feature>
<dbReference type="Pfam" id="PF00089">
    <property type="entry name" value="Trypsin"/>
    <property type="match status" value="1"/>
</dbReference>
<accession>H2ZGI0</accession>
<dbReference type="CDD" id="cd00112">
    <property type="entry name" value="LDLa"/>
    <property type="match status" value="4"/>
</dbReference>
<dbReference type="PROSITE" id="PS01209">
    <property type="entry name" value="LDLRA_1"/>
    <property type="match status" value="2"/>
</dbReference>
<name>H2ZGI0_CIOSA</name>
<dbReference type="SUPFAM" id="SSF50494">
    <property type="entry name" value="Trypsin-like serine proteases"/>
    <property type="match status" value="1"/>
</dbReference>
<dbReference type="PROSITE" id="PS00134">
    <property type="entry name" value="TRYPSIN_HIS"/>
    <property type="match status" value="1"/>
</dbReference>
<dbReference type="Proteomes" id="UP000007875">
    <property type="component" value="Unassembled WGS sequence"/>
</dbReference>
<keyword evidence="4" id="KW-0720">Serine protease</keyword>
<feature type="disulfide bond" evidence="3">
    <location>
        <begin position="135"/>
        <end position="150"/>
    </location>
</feature>
<feature type="disulfide bond" evidence="3">
    <location>
        <begin position="80"/>
        <end position="98"/>
    </location>
</feature>
<dbReference type="InterPro" id="IPR001254">
    <property type="entry name" value="Trypsin_dom"/>
</dbReference>
<dbReference type="PROSITE" id="PS50240">
    <property type="entry name" value="TRYPSIN_DOM"/>
    <property type="match status" value="1"/>
</dbReference>
<dbReference type="GO" id="GO:0006508">
    <property type="term" value="P:proteolysis"/>
    <property type="evidence" value="ECO:0007669"/>
    <property type="project" value="UniProtKB-KW"/>
</dbReference>
<dbReference type="Ensembl" id="ENSCSAVT00000016878.1">
    <property type="protein sequence ID" value="ENSCSAVP00000016696.1"/>
    <property type="gene ID" value="ENSCSAVG00000009815.1"/>
</dbReference>
<dbReference type="Gene3D" id="4.10.400.10">
    <property type="entry name" value="Low-density Lipoprotein Receptor"/>
    <property type="match status" value="4"/>
</dbReference>
<dbReference type="GeneTree" id="ENSGT00940000157103"/>
<feature type="domain" description="Peptidase S1" evidence="5">
    <location>
        <begin position="223"/>
        <end position="446"/>
    </location>
</feature>
<dbReference type="InterPro" id="IPR009003">
    <property type="entry name" value="Peptidase_S1_PA"/>
</dbReference>
<dbReference type="PROSITE" id="PS00135">
    <property type="entry name" value="TRYPSIN_SER"/>
    <property type="match status" value="1"/>
</dbReference>
<sequence>TETLPASTDVEPKCGVGMFSCKDEQCIDVRWRCDGYNDCGEWEDEQDCAKLIPQFHNGSTLTPLLHSNISTVCTYDQFRCSNRQCVEGSRACDGYYDCLDRSDELQCEECSYGQFKCRNSTDGPGHQCLPMTSRCDGVTQCNDGSDEVDCNCNDLNRCVETGTFRCRSGGKCLTMSHVCDGHNDCPENSDEDSCSTHVQITCKPRSCGKRNDVTDGRRIYTRILGGRTSRDRTWPWVTSLTLPGMKHVCGATLVRPEWLISAAHCFQEEGLGVWKARLGTGNGGVMEFNVTDVVVHPRYNAEAVDFDIALVKLGGRVRSFNAEPLCLPTFDIDPGSYCVIAGWGVTEGLQGGTRKLQEGSVHVIERSTCQRYYPNHVISDRMMCAGRGGTVDACSGDSGGPMMCWHPQRRQWQLSGVTSWGSSCTPHSAPGVYTDVKYFSKWAERQ</sequence>
<dbReference type="PRINTS" id="PR00261">
    <property type="entry name" value="LDLRECEPTOR"/>
</dbReference>
<dbReference type="SMART" id="SM00192">
    <property type="entry name" value="LDLa"/>
    <property type="match status" value="4"/>
</dbReference>
<keyword evidence="7" id="KW-1185">Reference proteome</keyword>
<dbReference type="PROSITE" id="PS50068">
    <property type="entry name" value="LDLRA_2"/>
    <property type="match status" value="4"/>
</dbReference>
<feature type="disulfide bond" evidence="3">
    <location>
        <begin position="92"/>
        <end position="107"/>
    </location>
</feature>
<proteinExistence type="inferred from homology"/>
<evidence type="ECO:0000313" key="6">
    <source>
        <dbReference type="Ensembl" id="ENSCSAVP00000016696.1"/>
    </source>
</evidence>
<dbReference type="Pfam" id="PF00057">
    <property type="entry name" value="Ldl_recept_a"/>
    <property type="match status" value="4"/>
</dbReference>
<organism evidence="6 7">
    <name type="scientific">Ciona savignyi</name>
    <name type="common">Pacific transparent sea squirt</name>
    <dbReference type="NCBI Taxonomy" id="51511"/>
    <lineage>
        <taxon>Eukaryota</taxon>
        <taxon>Metazoa</taxon>
        <taxon>Chordata</taxon>
        <taxon>Tunicata</taxon>
        <taxon>Ascidiacea</taxon>
        <taxon>Phlebobranchia</taxon>
        <taxon>Cionidae</taxon>
        <taxon>Ciona</taxon>
    </lineage>
</organism>
<feature type="disulfide bond" evidence="3">
    <location>
        <begin position="73"/>
        <end position="85"/>
    </location>
</feature>
<dbReference type="PANTHER" id="PTHR24252:SF11">
    <property type="entry name" value="ATRIAL NATRIURETIC PEPTIDE-CONVERTING ENZYME ISOFORM X1"/>
    <property type="match status" value="1"/>
</dbReference>
<feature type="disulfide bond" evidence="3">
    <location>
        <begin position="21"/>
        <end position="39"/>
    </location>
</feature>
<keyword evidence="4" id="KW-0645">Protease</keyword>
<protein>
    <recommendedName>
        <fullName evidence="5">Peptidase S1 domain-containing protein</fullName>
    </recommendedName>
</protein>
<keyword evidence="4" id="KW-0378">Hydrolase</keyword>
<comment type="similarity">
    <text evidence="2">Belongs to the peptidase S1 family. CLIP subfamily.</text>
</comment>
<dbReference type="PANTHER" id="PTHR24252">
    <property type="entry name" value="ACROSIN-RELATED"/>
    <property type="match status" value="1"/>
</dbReference>
<dbReference type="SUPFAM" id="SSF57424">
    <property type="entry name" value="LDL receptor-like module"/>
    <property type="match status" value="4"/>
</dbReference>
<reference evidence="6" key="3">
    <citation type="submission" date="2025-09" db="UniProtKB">
        <authorList>
            <consortium name="Ensembl"/>
        </authorList>
    </citation>
    <scope>IDENTIFICATION</scope>
</reference>
<dbReference type="CDD" id="cd00190">
    <property type="entry name" value="Tryp_SPc"/>
    <property type="match status" value="1"/>
</dbReference>
<feature type="disulfide bond" evidence="3">
    <location>
        <begin position="33"/>
        <end position="48"/>
    </location>
</feature>
<evidence type="ECO:0000256" key="3">
    <source>
        <dbReference type="PROSITE-ProRule" id="PRU00124"/>
    </source>
</evidence>
<dbReference type="FunFam" id="2.40.10.10:FF:000002">
    <property type="entry name" value="Transmembrane protease serine"/>
    <property type="match status" value="1"/>
</dbReference>
<dbReference type="SMART" id="SM00020">
    <property type="entry name" value="Tryp_SPc"/>
    <property type="match status" value="1"/>
</dbReference>
<feature type="disulfide bond" evidence="3">
    <location>
        <begin position="14"/>
        <end position="26"/>
    </location>
</feature>
<evidence type="ECO:0000313" key="7">
    <source>
        <dbReference type="Proteomes" id="UP000007875"/>
    </source>
</evidence>
<comment type="caution">
    <text evidence="3">Lacks conserved residue(s) required for the propagation of feature annotation.</text>
</comment>
<dbReference type="InterPro" id="IPR043504">
    <property type="entry name" value="Peptidase_S1_PA_chymotrypsin"/>
</dbReference>
<evidence type="ECO:0000256" key="2">
    <source>
        <dbReference type="ARBA" id="ARBA00024195"/>
    </source>
</evidence>
<dbReference type="AlphaFoldDB" id="H2ZGI0"/>
<dbReference type="InterPro" id="IPR002172">
    <property type="entry name" value="LDrepeatLR_classA_rpt"/>
</dbReference>
<dbReference type="InterPro" id="IPR036055">
    <property type="entry name" value="LDL_receptor-like_sf"/>
</dbReference>
<reference evidence="7" key="1">
    <citation type="submission" date="2003-08" db="EMBL/GenBank/DDBJ databases">
        <authorList>
            <person name="Birren B."/>
            <person name="Nusbaum C."/>
            <person name="Abebe A."/>
            <person name="Abouelleil A."/>
            <person name="Adekoya E."/>
            <person name="Ait-zahra M."/>
            <person name="Allen N."/>
            <person name="Allen T."/>
            <person name="An P."/>
            <person name="Anderson M."/>
            <person name="Anderson S."/>
            <person name="Arachchi H."/>
            <person name="Armbruster J."/>
            <person name="Bachantsang P."/>
            <person name="Baldwin J."/>
            <person name="Barry A."/>
            <person name="Bayul T."/>
            <person name="Blitshsteyn B."/>
            <person name="Bloom T."/>
            <person name="Blye J."/>
            <person name="Boguslavskiy L."/>
            <person name="Borowsky M."/>
            <person name="Boukhgalter B."/>
            <person name="Brunache A."/>
            <person name="Butler J."/>
            <person name="Calixte N."/>
            <person name="Calvo S."/>
            <person name="Camarata J."/>
            <person name="Campo K."/>
            <person name="Chang J."/>
            <person name="Cheshatsang Y."/>
            <person name="Citroen M."/>
            <person name="Collymore A."/>
            <person name="Considine T."/>
            <person name="Cook A."/>
            <person name="Cooke P."/>
            <person name="Corum B."/>
            <person name="Cuomo C."/>
            <person name="David R."/>
            <person name="Dawoe T."/>
            <person name="Degray S."/>
            <person name="Dodge S."/>
            <person name="Dooley K."/>
            <person name="Dorje P."/>
            <person name="Dorjee K."/>
            <person name="Dorris L."/>
            <person name="Duffey N."/>
            <person name="Dupes A."/>
            <person name="Elkins T."/>
            <person name="Engels R."/>
            <person name="Erickson J."/>
            <person name="Farina A."/>
            <person name="Faro S."/>
            <person name="Ferreira P."/>
            <person name="Fischer H."/>
            <person name="Fitzgerald M."/>
            <person name="Foley K."/>
            <person name="Gage D."/>
            <person name="Galagan J."/>
            <person name="Gearin G."/>
            <person name="Gnerre S."/>
            <person name="Gnirke A."/>
            <person name="Goyette A."/>
            <person name="Graham J."/>
            <person name="Grandbois E."/>
            <person name="Gyaltsen K."/>
            <person name="Hafez N."/>
            <person name="Hagopian D."/>
            <person name="Hagos B."/>
            <person name="Hall J."/>
            <person name="Hatcher B."/>
            <person name="Heller A."/>
            <person name="Higgins H."/>
            <person name="Honan T."/>
            <person name="Horn A."/>
            <person name="Houde N."/>
            <person name="Hughes L."/>
            <person name="Hulme W."/>
            <person name="Husby E."/>
            <person name="Iliev I."/>
            <person name="Jaffe D."/>
            <person name="Jones C."/>
            <person name="Kamal M."/>
            <person name="Kamat A."/>
            <person name="Kamvysselis M."/>
            <person name="Karlsson E."/>
            <person name="Kells C."/>
            <person name="Kieu A."/>
            <person name="Kisner P."/>
            <person name="Kodira C."/>
            <person name="Kulbokas E."/>
            <person name="Labutti K."/>
            <person name="Lama D."/>
            <person name="Landers T."/>
            <person name="Leger J."/>
            <person name="Levine S."/>
            <person name="Lewis D."/>
            <person name="Lewis T."/>
            <person name="Lindblad-toh K."/>
            <person name="Liu X."/>
            <person name="Lokyitsang T."/>
            <person name="Lokyitsang Y."/>
            <person name="Lucien O."/>
            <person name="Lui A."/>
            <person name="Ma L.J."/>
            <person name="Mabbitt R."/>
            <person name="Macdonald J."/>
            <person name="Maclean C."/>
            <person name="Major J."/>
            <person name="Manning J."/>
            <person name="Marabella R."/>
            <person name="Maru K."/>
            <person name="Matthews C."/>
            <person name="Mauceli E."/>
            <person name="Mccarthy M."/>
            <person name="Mcdonough S."/>
            <person name="Mcghee T."/>
            <person name="Meldrim J."/>
            <person name="Meneus L."/>
            <person name="Mesirov J."/>
            <person name="Mihalev A."/>
            <person name="Mihova T."/>
            <person name="Mikkelsen T."/>
            <person name="Mlenga V."/>
            <person name="Moru K."/>
            <person name="Mozes J."/>
            <person name="Mulrain L."/>
            <person name="Munson G."/>
            <person name="Naylor J."/>
            <person name="Newes C."/>
            <person name="Nguyen C."/>
            <person name="Nguyen N."/>
            <person name="Nguyen T."/>
            <person name="Nicol R."/>
            <person name="Nielsen C."/>
            <person name="Nizzari M."/>
            <person name="Norbu C."/>
            <person name="Norbu N."/>
            <person name="O'donnell P."/>
            <person name="Okoawo O."/>
            <person name="O'leary S."/>
            <person name="Omotosho B."/>
            <person name="O'neill K."/>
            <person name="Osman S."/>
            <person name="Parker S."/>
            <person name="Perrin D."/>
            <person name="Phunkhang P."/>
            <person name="Piqani B."/>
            <person name="Purcell S."/>
            <person name="Rachupka T."/>
            <person name="Ramasamy U."/>
            <person name="Rameau R."/>
            <person name="Ray V."/>
            <person name="Raymond C."/>
            <person name="Retta R."/>
            <person name="Richardson S."/>
            <person name="Rise C."/>
            <person name="Rodriguez J."/>
            <person name="Rogers J."/>
            <person name="Rogov P."/>
            <person name="Rutman M."/>
            <person name="Schupbach R."/>
            <person name="Seaman C."/>
            <person name="Settipalli S."/>
            <person name="Sharpe T."/>
            <person name="Sheridan J."/>
            <person name="Sherpa N."/>
            <person name="Shi J."/>
            <person name="Smirnov S."/>
            <person name="Smith C."/>
            <person name="Sougnez C."/>
            <person name="Spencer B."/>
            <person name="Stalker J."/>
            <person name="Stange-thomann N."/>
            <person name="Stavropoulos S."/>
            <person name="Stetson K."/>
            <person name="Stone C."/>
            <person name="Stone S."/>
            <person name="Stubbs M."/>
            <person name="Talamas J."/>
            <person name="Tchuinga P."/>
            <person name="Tenzing P."/>
            <person name="Tesfaye S."/>
            <person name="Theodore J."/>
            <person name="Thoulutsang Y."/>
            <person name="Topham K."/>
            <person name="Towey S."/>
            <person name="Tsamla T."/>
            <person name="Tsomo N."/>
            <person name="Vallee D."/>
            <person name="Vassiliev H."/>
            <person name="Venkataraman V."/>
            <person name="Vinson J."/>
            <person name="Vo A."/>
            <person name="Wade C."/>
            <person name="Wang S."/>
            <person name="Wangchuk T."/>
            <person name="Wangdi T."/>
            <person name="Whittaker C."/>
            <person name="Wilkinson J."/>
            <person name="Wu Y."/>
            <person name="Wyman D."/>
            <person name="Yadav S."/>
            <person name="Yang S."/>
            <person name="Yang X."/>
            <person name="Yeager S."/>
            <person name="Yee E."/>
            <person name="Young G."/>
            <person name="Zainoun J."/>
            <person name="Zembeck L."/>
            <person name="Zimmer A."/>
            <person name="Zody M."/>
            <person name="Lander E."/>
        </authorList>
    </citation>
    <scope>NUCLEOTIDE SEQUENCE [LARGE SCALE GENOMIC DNA]</scope>
</reference>
<dbReference type="OMA" id="SCIYGSW"/>
<dbReference type="InterPro" id="IPR033116">
    <property type="entry name" value="TRYPSIN_SER"/>
</dbReference>
<dbReference type="HOGENOM" id="CLU_006842_19_6_1"/>
<dbReference type="InterPro" id="IPR018114">
    <property type="entry name" value="TRYPSIN_HIS"/>
</dbReference>
<dbReference type="GO" id="GO:0004252">
    <property type="term" value="F:serine-type endopeptidase activity"/>
    <property type="evidence" value="ECO:0007669"/>
    <property type="project" value="InterPro"/>
</dbReference>
<evidence type="ECO:0000256" key="4">
    <source>
        <dbReference type="RuleBase" id="RU363034"/>
    </source>
</evidence>
<evidence type="ECO:0000256" key="1">
    <source>
        <dbReference type="ARBA" id="ARBA00023157"/>
    </source>
</evidence>
<dbReference type="Gene3D" id="2.40.10.10">
    <property type="entry name" value="Trypsin-like serine proteases"/>
    <property type="match status" value="1"/>
</dbReference>